<accession>A0AAV7SK10</accession>
<evidence type="ECO:0000313" key="14">
    <source>
        <dbReference type="Proteomes" id="UP001066276"/>
    </source>
</evidence>
<dbReference type="InterPro" id="IPR056608">
    <property type="entry name" value="Elapor1/2_GBD"/>
</dbReference>
<proteinExistence type="inferred from homology"/>
<dbReference type="PROSITE" id="PS51914">
    <property type="entry name" value="MRH"/>
    <property type="match status" value="1"/>
</dbReference>
<evidence type="ECO:0000256" key="1">
    <source>
        <dbReference type="ARBA" id="ARBA00004251"/>
    </source>
</evidence>
<dbReference type="Proteomes" id="UP001066276">
    <property type="component" value="Chromosome 4_2"/>
</dbReference>
<dbReference type="InterPro" id="IPR044865">
    <property type="entry name" value="MRH_dom"/>
</dbReference>
<protein>
    <recommendedName>
        <fullName evidence="12">MRH domain-containing protein</fullName>
    </recommendedName>
</protein>
<dbReference type="InterPro" id="IPR056607">
    <property type="entry name" value="Elapor1/2_MRH"/>
</dbReference>
<keyword evidence="5 11" id="KW-0732">Signal</keyword>
<dbReference type="InterPro" id="IPR009030">
    <property type="entry name" value="Growth_fac_rcpt_cys_sf"/>
</dbReference>
<dbReference type="SUPFAM" id="SSF57184">
    <property type="entry name" value="Growth factor receptor domain"/>
    <property type="match status" value="1"/>
</dbReference>
<organism evidence="13 14">
    <name type="scientific">Pleurodeles waltl</name>
    <name type="common">Iberian ribbed newt</name>
    <dbReference type="NCBI Taxonomy" id="8319"/>
    <lineage>
        <taxon>Eukaryota</taxon>
        <taxon>Metazoa</taxon>
        <taxon>Chordata</taxon>
        <taxon>Craniata</taxon>
        <taxon>Vertebrata</taxon>
        <taxon>Euteleostomi</taxon>
        <taxon>Amphibia</taxon>
        <taxon>Batrachia</taxon>
        <taxon>Caudata</taxon>
        <taxon>Salamandroidea</taxon>
        <taxon>Salamandridae</taxon>
        <taxon>Pleurodelinae</taxon>
        <taxon>Pleurodeles</taxon>
    </lineage>
</organism>
<comment type="similarity">
    <text evidence="2">Belongs to the ELAPOR family.</text>
</comment>
<evidence type="ECO:0000256" key="11">
    <source>
        <dbReference type="SAM" id="SignalP"/>
    </source>
</evidence>
<feature type="transmembrane region" description="Helical" evidence="10">
    <location>
        <begin position="908"/>
        <end position="932"/>
    </location>
</feature>
<dbReference type="InterPro" id="IPR056606">
    <property type="entry name" value="Elapor1/2_C"/>
</dbReference>
<dbReference type="Pfam" id="PF23031">
    <property type="entry name" value="GBD_ELAPOR1"/>
    <property type="match status" value="1"/>
</dbReference>
<dbReference type="Pfam" id="PF23032">
    <property type="entry name" value="GBD_ELAPOR1-like_3rd"/>
    <property type="match status" value="1"/>
</dbReference>
<dbReference type="EMBL" id="JANPWB010000008">
    <property type="protein sequence ID" value="KAJ1164427.1"/>
    <property type="molecule type" value="Genomic_DNA"/>
</dbReference>
<evidence type="ECO:0000256" key="10">
    <source>
        <dbReference type="SAM" id="Phobius"/>
    </source>
</evidence>
<dbReference type="AlphaFoldDB" id="A0AAV7SK10"/>
<keyword evidence="9" id="KW-0325">Glycoprotein</keyword>
<evidence type="ECO:0000259" key="12">
    <source>
        <dbReference type="PROSITE" id="PS51914"/>
    </source>
</evidence>
<dbReference type="GO" id="GO:0030513">
    <property type="term" value="P:positive regulation of BMP signaling pathway"/>
    <property type="evidence" value="ECO:0007669"/>
    <property type="project" value="TreeGrafter"/>
</dbReference>
<keyword evidence="14" id="KW-1185">Reference proteome</keyword>
<keyword evidence="4 10" id="KW-0812">Transmembrane</keyword>
<dbReference type="Gene3D" id="2.10.50.10">
    <property type="entry name" value="Tumor Necrosis Factor Receptor, subunit A, domain 2"/>
    <property type="match status" value="2"/>
</dbReference>
<dbReference type="Pfam" id="PF23089">
    <property type="entry name" value="ELAPOR1_C"/>
    <property type="match status" value="1"/>
</dbReference>
<dbReference type="PANTHER" id="PTHR22727">
    <property type="entry name" value="PROTEIN CBG13728"/>
    <property type="match status" value="1"/>
</dbReference>
<keyword evidence="7 10" id="KW-0472">Membrane</keyword>
<dbReference type="SMART" id="SM01411">
    <property type="entry name" value="Ephrin_rec_like"/>
    <property type="match status" value="4"/>
</dbReference>
<evidence type="ECO:0000256" key="8">
    <source>
        <dbReference type="ARBA" id="ARBA00023157"/>
    </source>
</evidence>
<dbReference type="InterPro" id="IPR056610">
    <property type="entry name" value="Elapor1/2_TNFR-like"/>
</dbReference>
<evidence type="ECO:0000256" key="7">
    <source>
        <dbReference type="ARBA" id="ARBA00023136"/>
    </source>
</evidence>
<feature type="domain" description="MRH" evidence="12">
    <location>
        <begin position="655"/>
        <end position="859"/>
    </location>
</feature>
<keyword evidence="3" id="KW-1003">Cell membrane</keyword>
<dbReference type="InterPro" id="IPR039181">
    <property type="entry name" value="Elapor1/2"/>
</dbReference>
<evidence type="ECO:0000256" key="3">
    <source>
        <dbReference type="ARBA" id="ARBA00022475"/>
    </source>
</evidence>
<evidence type="ECO:0000313" key="13">
    <source>
        <dbReference type="EMBL" id="KAJ1164427.1"/>
    </source>
</evidence>
<name>A0AAV7SK10_PLEWA</name>
<evidence type="ECO:0000256" key="4">
    <source>
        <dbReference type="ARBA" id="ARBA00022692"/>
    </source>
</evidence>
<dbReference type="GO" id="GO:0005886">
    <property type="term" value="C:plasma membrane"/>
    <property type="evidence" value="ECO:0007669"/>
    <property type="project" value="UniProtKB-SubCell"/>
</dbReference>
<comment type="caution">
    <text evidence="13">The sequence shown here is derived from an EMBL/GenBank/DDBJ whole genome shotgun (WGS) entry which is preliminary data.</text>
</comment>
<sequence length="1011" mass="111456">MEAESRRRASGSCSPSTLSPSWALVCCLLLPGIVLMAVAEQPPPCTEANYHYEYTECDSFGSRWRVAVPNKAPACSGLPDPVRGKECTFSCLSGEYLNMKEQLCSKCAAGTYSLGTSIQFDEWDELPAGFSNLATFMDSPVGSAPETPVTCDNSSWIPHGNYIESNRDDCTVSLVYVVHLKKPGSVSFLYQYVDSNILFEFFIQNDQCQDLESSNDKWIKLTDHGDWEEHSVPLKAGTNILYWRTTGILMGSQVVKPVLLKNITIEGVSFTSECFPCKPGTYSDQPGSPSCKMCPRNTYSDKGAKECSKCDEAKEYADEGSEKCLDRPPCTKKDYFQTHTPCDTEGKTQITYKWIEPKVCREDLPNATKLPASGQKTDCPPCNPGFYSNRTSSCSPCPQGSFSNGIQECKPCPAGTEPVLGLEYKWWNVLPTSMKTSCFNVANSKCDGMNGWEVSGDHVRSGTGASDNDYLILNLQIAGFKPPTSVTGATGVDIGTITFVFETVCSADCVLYFMVDVNKKNTFVVESWAGNRDKQAYTYTVLKNTTHVFTWAFQRTNLQQDTRNLVNDIVKIYSITATNVMDGVASTCHACALGSEQSGSCVPCPRGHYIEKENNQCKECPPDTYLSGHQVYGIKACIPCGPGSKSNKDHTACFSDCQLSYFHENKSLQYDFSALSNARSLMNGPSFTSRGTKYFHNFNISLCGNVGDKKAVCTDNVTDVTLKVVDYVTEDISNFVKSFVCQSTIIPSDSKGFRMALSSQSISLADTFLGVTINTTLNNITVKENLFPGRVTIPDVHFFYKASEITSSCDSGRATVITMRCNPTKTGEGELSVPRNCPAGTCDGCIFFFLWEHADACPLCTHSDYHEIEKACKDGIQETVYMWKDPKQCIKGVSLPKITTATCDSIDFWFKAGAGVGSFVALLLVALTCYFWKKNKKLEYKYSKLIMTASTKECELPAADSCAIMEGEDNEEEIVYSNKQSILEKLKSLAKKEKGNNFESVQLKSSRSHNI</sequence>
<dbReference type="InterPro" id="IPR009011">
    <property type="entry name" value="Man6P_isomerase_rcpt-bd_dom_sf"/>
</dbReference>
<evidence type="ECO:0000256" key="6">
    <source>
        <dbReference type="ARBA" id="ARBA00022989"/>
    </source>
</evidence>
<dbReference type="SUPFAM" id="SSF50911">
    <property type="entry name" value="Mannose 6-phosphate receptor domain"/>
    <property type="match status" value="1"/>
</dbReference>
<feature type="signal peptide" evidence="11">
    <location>
        <begin position="1"/>
        <end position="39"/>
    </location>
</feature>
<keyword evidence="8" id="KW-1015">Disulfide bond</keyword>
<gene>
    <name evidence="13" type="ORF">NDU88_004866</name>
</gene>
<reference evidence="13" key="1">
    <citation type="journal article" date="2022" name="bioRxiv">
        <title>Sequencing and chromosome-scale assembly of the giantPleurodeles waltlgenome.</title>
        <authorList>
            <person name="Brown T."/>
            <person name="Elewa A."/>
            <person name="Iarovenko S."/>
            <person name="Subramanian E."/>
            <person name="Araus A.J."/>
            <person name="Petzold A."/>
            <person name="Susuki M."/>
            <person name="Suzuki K.-i.T."/>
            <person name="Hayashi T."/>
            <person name="Toyoda A."/>
            <person name="Oliveira C."/>
            <person name="Osipova E."/>
            <person name="Leigh N.D."/>
            <person name="Simon A."/>
            <person name="Yun M.H."/>
        </authorList>
    </citation>
    <scope>NUCLEOTIDE SEQUENCE</scope>
    <source>
        <strain evidence="13">20211129_DDA</strain>
        <tissue evidence="13">Liver</tissue>
    </source>
</reference>
<dbReference type="InterPro" id="IPR056609">
    <property type="entry name" value="Elapor1-like_3rd"/>
</dbReference>
<dbReference type="Pfam" id="PF23091">
    <property type="entry name" value="TNFR_ELAPOR1_6th"/>
    <property type="match status" value="1"/>
</dbReference>
<evidence type="ECO:0000256" key="5">
    <source>
        <dbReference type="ARBA" id="ARBA00022729"/>
    </source>
</evidence>
<feature type="chain" id="PRO_5043473818" description="MRH domain-containing protein" evidence="11">
    <location>
        <begin position="40"/>
        <end position="1011"/>
    </location>
</feature>
<comment type="subcellular location">
    <subcellularLocation>
        <location evidence="1">Cell membrane</location>
        <topology evidence="1">Single-pass type I membrane protein</topology>
    </subcellularLocation>
</comment>
<evidence type="ECO:0000256" key="9">
    <source>
        <dbReference type="ARBA" id="ARBA00023180"/>
    </source>
</evidence>
<dbReference type="Pfam" id="PF23087">
    <property type="entry name" value="MRH_ELAPOR1_9th"/>
    <property type="match status" value="1"/>
</dbReference>
<keyword evidence="6 10" id="KW-1133">Transmembrane helix</keyword>
<evidence type="ECO:0000256" key="2">
    <source>
        <dbReference type="ARBA" id="ARBA00007627"/>
    </source>
</evidence>
<dbReference type="PANTHER" id="PTHR22727:SF3">
    <property type="entry name" value="ENDOSOME_LYSOSOME-ASSOCIATED APOPTOSIS AND AUTOPHAGY REGULATOR FAMILY MEMBER 2"/>
    <property type="match status" value="1"/>
</dbReference>